<proteinExistence type="predicted"/>
<name>A0AC60PIF0_IXOPE</name>
<dbReference type="EMBL" id="JABSTQ010010502">
    <property type="protein sequence ID" value="KAG0420495.1"/>
    <property type="molecule type" value="Genomic_DNA"/>
</dbReference>
<evidence type="ECO:0000313" key="2">
    <source>
        <dbReference type="Proteomes" id="UP000805193"/>
    </source>
</evidence>
<dbReference type="Proteomes" id="UP000805193">
    <property type="component" value="Unassembled WGS sequence"/>
</dbReference>
<reference evidence="1 2" key="1">
    <citation type="journal article" date="2020" name="Cell">
        <title>Large-Scale Comparative Analyses of Tick Genomes Elucidate Their Genetic Diversity and Vector Capacities.</title>
        <authorList>
            <consortium name="Tick Genome and Microbiome Consortium (TIGMIC)"/>
            <person name="Jia N."/>
            <person name="Wang J."/>
            <person name="Shi W."/>
            <person name="Du L."/>
            <person name="Sun Y."/>
            <person name="Zhan W."/>
            <person name="Jiang J.F."/>
            <person name="Wang Q."/>
            <person name="Zhang B."/>
            <person name="Ji P."/>
            <person name="Bell-Sakyi L."/>
            <person name="Cui X.M."/>
            <person name="Yuan T.T."/>
            <person name="Jiang B.G."/>
            <person name="Yang W.F."/>
            <person name="Lam T.T."/>
            <person name="Chang Q.C."/>
            <person name="Ding S.J."/>
            <person name="Wang X.J."/>
            <person name="Zhu J.G."/>
            <person name="Ruan X.D."/>
            <person name="Zhao L."/>
            <person name="Wei J.T."/>
            <person name="Ye R.Z."/>
            <person name="Que T.C."/>
            <person name="Du C.H."/>
            <person name="Zhou Y.H."/>
            <person name="Cheng J.X."/>
            <person name="Dai P.F."/>
            <person name="Guo W.B."/>
            <person name="Han X.H."/>
            <person name="Huang E.J."/>
            <person name="Li L.F."/>
            <person name="Wei W."/>
            <person name="Gao Y.C."/>
            <person name="Liu J.Z."/>
            <person name="Shao H.Z."/>
            <person name="Wang X."/>
            <person name="Wang C.C."/>
            <person name="Yang T.C."/>
            <person name="Huo Q.B."/>
            <person name="Li W."/>
            <person name="Chen H.Y."/>
            <person name="Chen S.E."/>
            <person name="Zhou L.G."/>
            <person name="Ni X.B."/>
            <person name="Tian J.H."/>
            <person name="Sheng Y."/>
            <person name="Liu T."/>
            <person name="Pan Y.S."/>
            <person name="Xia L.Y."/>
            <person name="Li J."/>
            <person name="Zhao F."/>
            <person name="Cao W.C."/>
        </authorList>
    </citation>
    <scope>NUCLEOTIDE SEQUENCE [LARGE SCALE GENOMIC DNA]</scope>
    <source>
        <strain evidence="1">Iper-2018</strain>
    </source>
</reference>
<comment type="caution">
    <text evidence="1">The sequence shown here is derived from an EMBL/GenBank/DDBJ whole genome shotgun (WGS) entry which is preliminary data.</text>
</comment>
<evidence type="ECO:0000313" key="1">
    <source>
        <dbReference type="EMBL" id="KAG0420495.1"/>
    </source>
</evidence>
<organism evidence="1 2">
    <name type="scientific">Ixodes persulcatus</name>
    <name type="common">Taiga tick</name>
    <dbReference type="NCBI Taxonomy" id="34615"/>
    <lineage>
        <taxon>Eukaryota</taxon>
        <taxon>Metazoa</taxon>
        <taxon>Ecdysozoa</taxon>
        <taxon>Arthropoda</taxon>
        <taxon>Chelicerata</taxon>
        <taxon>Arachnida</taxon>
        <taxon>Acari</taxon>
        <taxon>Parasitiformes</taxon>
        <taxon>Ixodida</taxon>
        <taxon>Ixodoidea</taxon>
        <taxon>Ixodidae</taxon>
        <taxon>Ixodinae</taxon>
        <taxon>Ixodes</taxon>
    </lineage>
</organism>
<gene>
    <name evidence="1" type="ORF">HPB47_003470</name>
</gene>
<sequence length="203" mass="22703">MCVIVLVCSLLYNSFILLSYTAPPRPHVGVQHGGGHETNTYRAGEDPSEIGNSAKGPELRSCKFPEREIRFHAANGNVRVLPNDHVAHGTVLRFHCRPLGEMRLVGNEWSQCMNGTWSNELPYCYGPGRYDVVIRLKDTAGTAVSPDGYLNIDPRFEAEMECGSYYYTPRLEMIQPVSIWKRGGKDIKDEDGHDVSQLAANVY</sequence>
<accession>A0AC60PIF0</accession>
<protein>
    <submittedName>
        <fullName evidence="1">Uncharacterized protein</fullName>
    </submittedName>
</protein>
<keyword evidence="2" id="KW-1185">Reference proteome</keyword>